<name>A0A0C2DN90_9STAP</name>
<evidence type="ECO:0000313" key="3">
    <source>
        <dbReference type="Proteomes" id="UP000031546"/>
    </source>
</evidence>
<dbReference type="EMBL" id="JXII01000002">
    <property type="protein sequence ID" value="KIH71448.1"/>
    <property type="molecule type" value="Genomic_DNA"/>
</dbReference>
<gene>
    <name evidence="2" type="ORF">F7P68_0003140</name>
    <name evidence="1" type="ORF">SN16_01835</name>
</gene>
<protein>
    <submittedName>
        <fullName evidence="1">Uncharacterized protein</fullName>
    </submittedName>
</protein>
<dbReference type="Proteomes" id="UP000527860">
    <property type="component" value="Unassembled WGS sequence"/>
</dbReference>
<dbReference type="RefSeq" id="WP_040104912.1">
    <property type="nucleotide sequence ID" value="NZ_JABEVU030000001.1"/>
</dbReference>
<evidence type="ECO:0000313" key="1">
    <source>
        <dbReference type="EMBL" id="KIH71448.1"/>
    </source>
</evidence>
<organism evidence="1 3">
    <name type="scientific">Salinicoccus roseus</name>
    <dbReference type="NCBI Taxonomy" id="45670"/>
    <lineage>
        <taxon>Bacteria</taxon>
        <taxon>Bacillati</taxon>
        <taxon>Bacillota</taxon>
        <taxon>Bacilli</taxon>
        <taxon>Bacillales</taxon>
        <taxon>Staphylococcaceae</taxon>
        <taxon>Salinicoccus</taxon>
    </lineage>
</organism>
<proteinExistence type="predicted"/>
<sequence>MQGNELKNLKDIEDHKVLTALQNPAKRIIQQSEAEGVTTVLFTSDDDPFGSLIAATAIAQIFIGYNKRVLLFSMIPGSLSPLQEKYELDGHRGFMKVAGSSDYLSRAIYTTEGDGFDIAGVEEVEEEPYLDMLERYDLESRMSPLENYYDHILIVGPAKESSMVYPHIYKVAEAVVLISRNSTSDYRRLNILIDEHSRHNLHNFGIIRRES</sequence>
<dbReference type="STRING" id="45670.SN16_01835"/>
<dbReference type="GeneID" id="77844280"/>
<keyword evidence="4" id="KW-1185">Reference proteome</keyword>
<dbReference type="SUPFAM" id="SSF52540">
    <property type="entry name" value="P-loop containing nucleoside triphosphate hydrolases"/>
    <property type="match status" value="1"/>
</dbReference>
<reference evidence="4" key="2">
    <citation type="submission" date="2020-04" db="EMBL/GenBank/DDBJ databases">
        <title>Genome analysis and biological profiling of marine Cellulosimicrobium funkei MOSEL-ME6.</title>
        <authorList>
            <person name="Tanveer F."/>
            <person name="Xie Y."/>
            <person name="Shinwari Z.K."/>
        </authorList>
    </citation>
    <scope>NUCLEOTIDE SEQUENCE [LARGE SCALE GENOMIC DNA]</scope>
    <source>
        <strain evidence="4">MOSEL-ME25</strain>
    </source>
</reference>
<dbReference type="Proteomes" id="UP000031546">
    <property type="component" value="Unassembled WGS sequence"/>
</dbReference>
<evidence type="ECO:0000313" key="2">
    <source>
        <dbReference type="EMBL" id="MDB0579512.1"/>
    </source>
</evidence>
<dbReference type="OrthoDB" id="2388201at2"/>
<reference evidence="2" key="3">
    <citation type="submission" date="2020-04" db="EMBL/GenBank/DDBJ databases">
        <authorList>
            <person name="Tanveer F."/>
            <person name="Xie Y."/>
            <person name="Shinwari Z.K."/>
        </authorList>
    </citation>
    <scope>NUCLEOTIDE SEQUENCE</scope>
    <source>
        <strain evidence="2">MOSEL-ME25</strain>
    </source>
</reference>
<dbReference type="EMBL" id="JABEVU030000001">
    <property type="protein sequence ID" value="MDB0579512.1"/>
    <property type="molecule type" value="Genomic_DNA"/>
</dbReference>
<dbReference type="AlphaFoldDB" id="A0A0C2DN90"/>
<dbReference type="Gene3D" id="3.40.50.300">
    <property type="entry name" value="P-loop containing nucleotide triphosphate hydrolases"/>
    <property type="match status" value="1"/>
</dbReference>
<accession>A0A0C2DN90</accession>
<reference evidence="1 3" key="1">
    <citation type="submission" date="2015-01" db="EMBL/GenBank/DDBJ databases">
        <title>Genome sequences of high lactate-tolerant strain Salinicoccus roseus W12 with industrial interest.</title>
        <authorList>
            <person name="Wang H."/>
            <person name="Yu B."/>
        </authorList>
    </citation>
    <scope>NUCLEOTIDE SEQUENCE [LARGE SCALE GENOMIC DNA]</scope>
    <source>
        <strain evidence="1 3">W12</strain>
    </source>
</reference>
<comment type="caution">
    <text evidence="1">The sequence shown here is derived from an EMBL/GenBank/DDBJ whole genome shotgun (WGS) entry which is preliminary data.</text>
</comment>
<reference evidence="2 4" key="4">
    <citation type="submission" date="2022-12" db="EMBL/GenBank/DDBJ databases">
        <title>Genome analysis and biological profiling of marine Salinicoccus roseus MOSEL-ME25.</title>
        <authorList>
            <person name="Mirza F.T."/>
            <person name="Xie Y."/>
            <person name="Shinwari Z.K."/>
        </authorList>
    </citation>
    <scope>NUCLEOTIDE SEQUENCE [LARGE SCALE GENOMIC DNA]</scope>
    <source>
        <strain evidence="2 4">MOSEL-ME25</strain>
    </source>
</reference>
<dbReference type="InterPro" id="IPR027417">
    <property type="entry name" value="P-loop_NTPase"/>
</dbReference>
<evidence type="ECO:0000313" key="4">
    <source>
        <dbReference type="Proteomes" id="UP000527860"/>
    </source>
</evidence>